<dbReference type="SMART" id="SM00849">
    <property type="entry name" value="Lactamase_B"/>
    <property type="match status" value="1"/>
</dbReference>
<proteinExistence type="predicted"/>
<dbReference type="PANTHER" id="PTHR42663">
    <property type="entry name" value="HYDROLASE C777.06C-RELATED-RELATED"/>
    <property type="match status" value="1"/>
</dbReference>
<gene>
    <name evidence="2" type="ORF">AU468_01765</name>
</gene>
<comment type="caution">
    <text evidence="2">The sequence shown here is derived from an EMBL/GenBank/DDBJ whole genome shotgun (WGS) entry which is preliminary data.</text>
</comment>
<evidence type="ECO:0000313" key="3">
    <source>
        <dbReference type="Proteomes" id="UP000237350"/>
    </source>
</evidence>
<evidence type="ECO:0000259" key="1">
    <source>
        <dbReference type="SMART" id="SM00849"/>
    </source>
</evidence>
<reference evidence="3" key="1">
    <citation type="submission" date="2015-12" db="EMBL/GenBank/DDBJ databases">
        <authorList>
            <person name="Lodha T.D."/>
            <person name="Chintalapati S."/>
            <person name="Chintalapati V.R."/>
            <person name="Sravanthi T."/>
        </authorList>
    </citation>
    <scope>NUCLEOTIDE SEQUENCE [LARGE SCALE GENOMIC DNA]</scope>
    <source>
        <strain evidence="3">JC133</strain>
    </source>
</reference>
<dbReference type="Gene3D" id="3.60.15.10">
    <property type="entry name" value="Ribonuclease Z/Hydroxyacylglutathione hydrolase-like"/>
    <property type="match status" value="1"/>
</dbReference>
<keyword evidence="3" id="KW-1185">Reference proteome</keyword>
<feature type="domain" description="Metallo-beta-lactamase" evidence="1">
    <location>
        <begin position="61"/>
        <end position="248"/>
    </location>
</feature>
<dbReference type="OrthoDB" id="9800940at2"/>
<dbReference type="SUPFAM" id="SSF56281">
    <property type="entry name" value="Metallo-hydrolase/oxidoreductase"/>
    <property type="match status" value="1"/>
</dbReference>
<sequence>MRFTVWGSRGSHPTALTPGAVQSKIATVIQRVRPVDLVSAESRERFLASLPAWLFGTTSGNTACVELEIEPGCPIVFDAGTGIINLGYHHQEQPLREVHLFFTHFHFDHIQGLPFFLAAYDPSVTIHFYSPREDLEAILRNQMRDPYFPVTMAGAMTPHLVFHRLDSRAITLHGAKLRWKELNHPGRSFGYRVDYRGRAFAYITDVELTDDSFVQNQENEDFFSGIDAMILDAQYTLDEAIEKINWGHSSFSLAVDFAKAWQTKALYLFHHEPRYSDRKLEQNLQAARQYAAGLQGRDLAVFLAREGATVDV</sequence>
<dbReference type="EMBL" id="LPWH01000004">
    <property type="protein sequence ID" value="POR05240.1"/>
    <property type="molecule type" value="Genomic_DNA"/>
</dbReference>
<dbReference type="RefSeq" id="WP_103679239.1">
    <property type="nucleotide sequence ID" value="NZ_LPWH01000004.1"/>
</dbReference>
<accession>A0A2S4K0E5</accession>
<dbReference type="InterPro" id="IPR036866">
    <property type="entry name" value="RibonucZ/Hydroxyglut_hydro"/>
</dbReference>
<organism evidence="2 3">
    <name type="scientific">Alkalispirochaeta sphaeroplastigenens</name>
    <dbReference type="NCBI Taxonomy" id="1187066"/>
    <lineage>
        <taxon>Bacteria</taxon>
        <taxon>Pseudomonadati</taxon>
        <taxon>Spirochaetota</taxon>
        <taxon>Spirochaetia</taxon>
        <taxon>Spirochaetales</taxon>
        <taxon>Spirochaetaceae</taxon>
        <taxon>Alkalispirochaeta</taxon>
    </lineage>
</organism>
<dbReference type="Proteomes" id="UP000237350">
    <property type="component" value="Unassembled WGS sequence"/>
</dbReference>
<evidence type="ECO:0000313" key="2">
    <source>
        <dbReference type="EMBL" id="POR05240.1"/>
    </source>
</evidence>
<dbReference type="AlphaFoldDB" id="A0A2S4K0E5"/>
<dbReference type="InterPro" id="IPR001279">
    <property type="entry name" value="Metallo-B-lactamas"/>
</dbReference>
<protein>
    <recommendedName>
        <fullName evidence="1">Metallo-beta-lactamase domain-containing protein</fullName>
    </recommendedName>
</protein>
<dbReference type="CDD" id="cd07715">
    <property type="entry name" value="TaR3-like_MBL-fold"/>
    <property type="match status" value="1"/>
</dbReference>
<dbReference type="PANTHER" id="PTHR42663:SF4">
    <property type="entry name" value="SLL1036 PROTEIN"/>
    <property type="match status" value="1"/>
</dbReference>
<dbReference type="Pfam" id="PF12706">
    <property type="entry name" value="Lactamase_B_2"/>
    <property type="match status" value="1"/>
</dbReference>
<name>A0A2S4K0E5_9SPIO</name>